<dbReference type="EMBL" id="CP017627">
    <property type="protein sequence ID" value="AOW29618.1"/>
    <property type="molecule type" value="Genomic_DNA"/>
</dbReference>
<evidence type="ECO:0000256" key="1">
    <source>
        <dbReference type="SAM" id="MobiDB-lite"/>
    </source>
</evidence>
<dbReference type="OrthoDB" id="4067208at2759"/>
<reference evidence="3 4" key="1">
    <citation type="journal article" date="2004" name="Proc. Natl. Acad. Sci. U.S.A.">
        <title>The diploid genome sequence of Candida albicans.</title>
        <authorList>
            <person name="Jones T."/>
            <person name="Federspiel N.A."/>
            <person name="Chibana H."/>
            <person name="Dungan J."/>
            <person name="Kalman S."/>
            <person name="Magee B.B."/>
            <person name="Newport G."/>
            <person name="Thorstenson Y.R."/>
            <person name="Agabian N."/>
            <person name="Magee P.T."/>
            <person name="Davis R.W."/>
            <person name="Scherer S."/>
        </authorList>
    </citation>
    <scope>NUCLEOTIDE SEQUENCE [LARGE SCALE GENOMIC DNA]</scope>
    <source>
        <strain evidence="4">SC5314 / ATCC MYA-2876</strain>
    </source>
</reference>
<accession>A0A1D8PNB1</accession>
<dbReference type="Gene3D" id="3.10.20.90">
    <property type="entry name" value="Phosphatidylinositol 3-kinase Catalytic Subunit, Chain A, domain 1"/>
    <property type="match status" value="1"/>
</dbReference>
<dbReference type="AlphaFoldDB" id="A0A1D8PNB1"/>
<gene>
    <name evidence="3" type="ordered locus">CAALFM_C501890WA</name>
    <name evidence="2" type="ordered locus">orf19.10693</name>
</gene>
<reference evidence="3 4" key="3">
    <citation type="journal article" date="2013" name="Genome Biol.">
        <title>Assembly of a phased diploid Candida albicans genome facilitates allele-specific measurements and provides a simple model for repeat and indel structure.</title>
        <authorList>
            <person name="Muzzey D."/>
            <person name="Schwartz K."/>
            <person name="Weissman J.S."/>
            <person name="Sherlock G."/>
        </authorList>
    </citation>
    <scope>NUCLEOTIDE SEQUENCE [LARGE SCALE GENOMIC DNA]</scope>
    <source>
        <strain evidence="4">SC5314 / ATCC MYA-2876</strain>
    </source>
</reference>
<dbReference type="SMR" id="A0A1D8PNB1"/>
<protein>
    <recommendedName>
        <fullName evidence="5">Ubiquitin-like domain-containing protein</fullName>
    </recommendedName>
</protein>
<organism evidence="3 4">
    <name type="scientific">Candida albicans (strain SC5314 / ATCC MYA-2876)</name>
    <name type="common">Yeast</name>
    <dbReference type="NCBI Taxonomy" id="237561"/>
    <lineage>
        <taxon>Eukaryota</taxon>
        <taxon>Fungi</taxon>
        <taxon>Dikarya</taxon>
        <taxon>Ascomycota</taxon>
        <taxon>Saccharomycotina</taxon>
        <taxon>Pichiomycetes</taxon>
        <taxon>Debaryomycetaceae</taxon>
        <taxon>Candida/Lodderomyces clade</taxon>
        <taxon>Candida</taxon>
    </lineage>
</organism>
<feature type="region of interest" description="Disordered" evidence="1">
    <location>
        <begin position="156"/>
        <end position="186"/>
    </location>
</feature>
<evidence type="ECO:0000313" key="4">
    <source>
        <dbReference type="Proteomes" id="UP000000559"/>
    </source>
</evidence>
<sequence>MSTSTALETTNAEKKFVNTYLELMQLSKNESLDKFNSTQDYNNLSSLGPSLPKCNYKFPEPQNVTKAAESTVTLKFKSIKPPFKFQTELSNIPVNFTIYKVKAQLIESLEILHNAGVTAKDLKLMIKSKVAQDAAALSSLVNTEEPISFNCMVSAPSGGKPAATTSKTDEGDPELEAVSDPVSTTATTSSISEAGWNKIYEIILQDIKDAGKAKELLAKLKQSV</sequence>
<evidence type="ECO:0000313" key="2">
    <source>
        <dbReference type="CGD" id="CAL0000178474"/>
    </source>
</evidence>
<evidence type="ECO:0000313" key="3">
    <source>
        <dbReference type="EMBL" id="AOW29618.1"/>
    </source>
</evidence>
<keyword evidence="4" id="KW-1185">Reference proteome</keyword>
<reference evidence="3 4" key="2">
    <citation type="journal article" date="2007" name="Genome Biol.">
        <title>Assembly of the Candida albicans genome into sixteen supercontigs aligned on the eight chromosomes.</title>
        <authorList>
            <person name="van het Hoog M."/>
            <person name="Rast T.J."/>
            <person name="Martchenko M."/>
            <person name="Grindle S."/>
            <person name="Dignard D."/>
            <person name="Hogues H."/>
            <person name="Cuomo C."/>
            <person name="Berriman M."/>
            <person name="Scherer S."/>
            <person name="Magee B.B."/>
            <person name="Whiteway M."/>
            <person name="Chibana H."/>
            <person name="Nantel A."/>
            <person name="Magee P.T."/>
        </authorList>
    </citation>
    <scope>GENOME REANNOTATION</scope>
    <source>
        <strain evidence="4">SC5314 / ATCC MYA-2876</strain>
    </source>
</reference>
<dbReference type="RefSeq" id="XP_714600.2">
    <property type="nucleotide sequence ID" value="XM_709507.2"/>
</dbReference>
<name>A0A1D8PNB1_CANAL</name>
<dbReference type="CGD" id="CAL0000178474">
    <property type="gene designation" value="orf19.10693"/>
</dbReference>
<dbReference type="VEuPathDB" id="FungiDB:C5_01890W_A"/>
<dbReference type="InParanoid" id="A0A1D8PNB1"/>
<dbReference type="FunCoup" id="A0A1D8PNB1">
    <property type="interactions" value="71"/>
</dbReference>
<proteinExistence type="predicted"/>
<dbReference type="eggNOG" id="KOG0011">
    <property type="taxonomic scope" value="Eukaryota"/>
</dbReference>
<dbReference type="GeneID" id="3643750"/>
<evidence type="ECO:0008006" key="5">
    <source>
        <dbReference type="Google" id="ProtNLM"/>
    </source>
</evidence>
<dbReference type="Proteomes" id="UP000000559">
    <property type="component" value="Chromosome 5"/>
</dbReference>
<dbReference type="KEGG" id="cal:CAALFM_C501890WA"/>